<sequence length="165" mass="19405">MLNEIMNKEKHLTSIIGYLNDFFGVLSDGYNPTIIWLNIDLENKPNPSDLFKEHWIGENSIENILETKTELKNDFESHLNHYFEWSLEHLKLDNKAPDIFKSEYHLENLNELINKVKLEIFEYFGEKKLTLIEYTIDGIDGSIVKYLFIDFEGGNAHFAFGNYVH</sequence>
<dbReference type="RefSeq" id="WP_089682876.1">
    <property type="nucleotide sequence ID" value="NZ_FNFO01000005.1"/>
</dbReference>
<accession>A0A1G9IH96</accession>
<name>A0A1G9IH96_9BACT</name>
<protein>
    <submittedName>
        <fullName evidence="1">Uncharacterized protein</fullName>
    </submittedName>
</protein>
<dbReference type="AlphaFoldDB" id="A0A1G9IH96"/>
<evidence type="ECO:0000313" key="2">
    <source>
        <dbReference type="Proteomes" id="UP000198510"/>
    </source>
</evidence>
<evidence type="ECO:0000313" key="1">
    <source>
        <dbReference type="EMBL" id="SDL24599.1"/>
    </source>
</evidence>
<keyword evidence="2" id="KW-1185">Reference proteome</keyword>
<proteinExistence type="predicted"/>
<organism evidence="1 2">
    <name type="scientific">Catalinimonas alkaloidigena</name>
    <dbReference type="NCBI Taxonomy" id="1075417"/>
    <lineage>
        <taxon>Bacteria</taxon>
        <taxon>Pseudomonadati</taxon>
        <taxon>Bacteroidota</taxon>
        <taxon>Cytophagia</taxon>
        <taxon>Cytophagales</taxon>
        <taxon>Catalimonadaceae</taxon>
        <taxon>Catalinimonas</taxon>
    </lineage>
</organism>
<dbReference type="EMBL" id="FNFO01000005">
    <property type="protein sequence ID" value="SDL24599.1"/>
    <property type="molecule type" value="Genomic_DNA"/>
</dbReference>
<gene>
    <name evidence="1" type="ORF">SAMN05421823_1052</name>
</gene>
<dbReference type="Proteomes" id="UP000198510">
    <property type="component" value="Unassembled WGS sequence"/>
</dbReference>
<reference evidence="1 2" key="1">
    <citation type="submission" date="2016-10" db="EMBL/GenBank/DDBJ databases">
        <authorList>
            <person name="de Groot N.N."/>
        </authorList>
    </citation>
    <scope>NUCLEOTIDE SEQUENCE [LARGE SCALE GENOMIC DNA]</scope>
    <source>
        <strain evidence="1 2">DSM 25186</strain>
    </source>
</reference>